<name>S4PU22_9NEOP</name>
<protein>
    <submittedName>
        <fullName evidence="5">Modifier of mdg4</fullName>
    </submittedName>
</protein>
<evidence type="ECO:0000256" key="1">
    <source>
        <dbReference type="ARBA" id="ARBA00022723"/>
    </source>
</evidence>
<dbReference type="Gene3D" id="2.20.25.240">
    <property type="match status" value="1"/>
</dbReference>
<keyword evidence="3" id="KW-0862">Zinc</keyword>
<dbReference type="Pfam" id="PF04500">
    <property type="entry name" value="FLYWCH"/>
    <property type="match status" value="1"/>
</dbReference>
<keyword evidence="1" id="KW-0479">Metal-binding</keyword>
<dbReference type="EMBL" id="GAIX01011043">
    <property type="protein sequence ID" value="JAA81517.1"/>
    <property type="molecule type" value="Transcribed_RNA"/>
</dbReference>
<keyword evidence="2" id="KW-0863">Zinc-finger</keyword>
<dbReference type="AlphaFoldDB" id="S4PU22"/>
<reference evidence="5" key="1">
    <citation type="journal article" date="2013" name="BMC Genomics">
        <title>Unscrambling butterfly oogenesis.</title>
        <authorList>
            <person name="Carter J.M."/>
            <person name="Baker S.C."/>
            <person name="Pink R."/>
            <person name="Carter D.R."/>
            <person name="Collins A."/>
            <person name="Tomlin J."/>
            <person name="Gibbs M."/>
            <person name="Breuker C.J."/>
        </authorList>
    </citation>
    <scope>NUCLEOTIDE SEQUENCE</scope>
    <source>
        <tissue evidence="5">Ovary</tissue>
    </source>
</reference>
<evidence type="ECO:0000256" key="2">
    <source>
        <dbReference type="ARBA" id="ARBA00022771"/>
    </source>
</evidence>
<evidence type="ECO:0000259" key="4">
    <source>
        <dbReference type="Pfam" id="PF04500"/>
    </source>
</evidence>
<organism evidence="5">
    <name type="scientific">Pararge aegeria</name>
    <name type="common">speckled wood butterfly</name>
    <dbReference type="NCBI Taxonomy" id="116150"/>
    <lineage>
        <taxon>Eukaryota</taxon>
        <taxon>Metazoa</taxon>
        <taxon>Ecdysozoa</taxon>
        <taxon>Arthropoda</taxon>
        <taxon>Hexapoda</taxon>
        <taxon>Insecta</taxon>
        <taxon>Pterygota</taxon>
        <taxon>Neoptera</taxon>
        <taxon>Endopterygota</taxon>
        <taxon>Lepidoptera</taxon>
        <taxon>Glossata</taxon>
        <taxon>Ditrysia</taxon>
        <taxon>Papilionoidea</taxon>
        <taxon>Nymphalidae</taxon>
        <taxon>Satyrinae</taxon>
        <taxon>Satyrini</taxon>
        <taxon>Parargina</taxon>
        <taxon>Pararge</taxon>
    </lineage>
</organism>
<sequence length="71" mass="8382">MIRFATGKVGFLFQKYTYCKQKTIRNGSRWVCSRSNYNKCRVYLHLDNENKVIFQIPLPHTHPPPKILPST</sequence>
<feature type="domain" description="FLYWCH-type" evidence="4">
    <location>
        <begin position="6"/>
        <end position="62"/>
    </location>
</feature>
<proteinExistence type="predicted"/>
<evidence type="ECO:0000256" key="3">
    <source>
        <dbReference type="ARBA" id="ARBA00022833"/>
    </source>
</evidence>
<dbReference type="GO" id="GO:0008270">
    <property type="term" value="F:zinc ion binding"/>
    <property type="evidence" value="ECO:0007669"/>
    <property type="project" value="UniProtKB-KW"/>
</dbReference>
<evidence type="ECO:0000313" key="5">
    <source>
        <dbReference type="EMBL" id="JAA81517.1"/>
    </source>
</evidence>
<dbReference type="InterPro" id="IPR007588">
    <property type="entry name" value="Znf_FLYWCH"/>
</dbReference>
<reference evidence="5" key="2">
    <citation type="submission" date="2013-05" db="EMBL/GenBank/DDBJ databases">
        <authorList>
            <person name="Carter J.-M."/>
            <person name="Baker S.C."/>
            <person name="Pink R."/>
            <person name="Carter D.R.F."/>
            <person name="Collins A."/>
            <person name="Tomlin J."/>
            <person name="Gibbs M."/>
            <person name="Breuker C.J."/>
        </authorList>
    </citation>
    <scope>NUCLEOTIDE SEQUENCE</scope>
    <source>
        <tissue evidence="5">Ovary</tissue>
    </source>
</reference>
<accession>S4PU22</accession>